<name>A0AB33K862_9ACTN</name>
<dbReference type="AlphaFoldDB" id="A0AB33K862"/>
<accession>A0AB33K862</accession>
<proteinExistence type="predicted"/>
<reference evidence="1" key="1">
    <citation type="submission" date="2024-07" db="EMBL/GenBank/DDBJ databases">
        <title>Complete genome sequences of cellulolytic bacteria, Kitasatospora sp. CMC57 and Streptomyces sp. CMC78, isolated from Japanese agricultural soil.</title>
        <authorList>
            <person name="Hashimoto T."/>
            <person name="Ito M."/>
            <person name="Iwamoto M."/>
            <person name="Fukahori D."/>
            <person name="Shoda T."/>
            <person name="Sakoda M."/>
            <person name="Morohoshi T."/>
            <person name="Mitsuboshi M."/>
            <person name="Nishizawa T."/>
        </authorList>
    </citation>
    <scope>NUCLEOTIDE SEQUENCE</scope>
    <source>
        <strain evidence="1">CMC57</strain>
    </source>
</reference>
<gene>
    <name evidence="1" type="ORF">KCMC57_62270</name>
</gene>
<evidence type="ECO:0000313" key="1">
    <source>
        <dbReference type="EMBL" id="BFP49859.1"/>
    </source>
</evidence>
<dbReference type="EMBL" id="AP035881">
    <property type="protein sequence ID" value="BFP49859.1"/>
    <property type="molecule type" value="Genomic_DNA"/>
</dbReference>
<organism evidence="1">
    <name type="scientific">Kitasatospora sp. CMC57</name>
    <dbReference type="NCBI Taxonomy" id="3231513"/>
    <lineage>
        <taxon>Bacteria</taxon>
        <taxon>Bacillati</taxon>
        <taxon>Actinomycetota</taxon>
        <taxon>Actinomycetes</taxon>
        <taxon>Kitasatosporales</taxon>
        <taxon>Streptomycetaceae</taxon>
        <taxon>Kitasatospora</taxon>
    </lineage>
</organism>
<sequence length="62" mass="6656">MDAGCDGLQLGAATYRFREERVLSLEKETVLGFAAGVALRARQVVEPYPRSLNASGRSCPNG</sequence>
<protein>
    <submittedName>
        <fullName evidence="1">Uncharacterized protein</fullName>
    </submittedName>
</protein>